<feature type="domain" description="Glycosyltransferase 2-like" evidence="1">
    <location>
        <begin position="82"/>
        <end position="231"/>
    </location>
</feature>
<dbReference type="NCBIfam" id="TIGR03965">
    <property type="entry name" value="mycofact_glyco"/>
    <property type="match status" value="1"/>
</dbReference>
<accession>A0A1I6B4T0</accession>
<gene>
    <name evidence="2" type="ORF">SAMN05421854_12349</name>
</gene>
<name>A0A1I6B4T0_9PSEU</name>
<dbReference type="InterPro" id="IPR023981">
    <property type="entry name" value="MftF"/>
</dbReference>
<dbReference type="GO" id="GO:0016740">
    <property type="term" value="F:transferase activity"/>
    <property type="evidence" value="ECO:0007669"/>
    <property type="project" value="UniProtKB-KW"/>
</dbReference>
<dbReference type="OrthoDB" id="5243838at2"/>
<dbReference type="Gene3D" id="3.90.550.10">
    <property type="entry name" value="Spore Coat Polysaccharide Biosynthesis Protein SpsA, Chain A"/>
    <property type="match status" value="1"/>
</dbReference>
<dbReference type="InterPro" id="IPR001173">
    <property type="entry name" value="Glyco_trans_2-like"/>
</dbReference>
<reference evidence="2 3" key="1">
    <citation type="submission" date="2016-10" db="EMBL/GenBank/DDBJ databases">
        <authorList>
            <person name="de Groot N.N."/>
        </authorList>
    </citation>
    <scope>NUCLEOTIDE SEQUENCE [LARGE SCALE GENOMIC DNA]</scope>
    <source>
        <strain evidence="2 3">DSM 44637</strain>
    </source>
</reference>
<evidence type="ECO:0000259" key="1">
    <source>
        <dbReference type="Pfam" id="PF00535"/>
    </source>
</evidence>
<dbReference type="STRING" id="112413.SAMN05421854_12349"/>
<dbReference type="RefSeq" id="WP_093577076.1">
    <property type="nucleotide sequence ID" value="NZ_FOWC01000023.1"/>
</dbReference>
<dbReference type="InterPro" id="IPR029044">
    <property type="entry name" value="Nucleotide-diphossugar_trans"/>
</dbReference>
<dbReference type="InterPro" id="IPR050834">
    <property type="entry name" value="Glycosyltransf_2"/>
</dbReference>
<dbReference type="Proteomes" id="UP000199137">
    <property type="component" value="Unassembled WGS sequence"/>
</dbReference>
<keyword evidence="2" id="KW-0808">Transferase</keyword>
<evidence type="ECO:0000313" key="3">
    <source>
        <dbReference type="Proteomes" id="UP000199137"/>
    </source>
</evidence>
<proteinExistence type="predicted"/>
<protein>
    <submittedName>
        <fullName evidence="2">Mycofactocin system glycosyltransferase</fullName>
    </submittedName>
</protein>
<evidence type="ECO:0000313" key="2">
    <source>
        <dbReference type="EMBL" id="SFQ75916.1"/>
    </source>
</evidence>
<dbReference type="SUPFAM" id="SSF53448">
    <property type="entry name" value="Nucleotide-diphospho-sugar transferases"/>
    <property type="match status" value="1"/>
</dbReference>
<dbReference type="AlphaFoldDB" id="A0A1I6B4T0"/>
<dbReference type="EMBL" id="FOWC01000023">
    <property type="protein sequence ID" value="SFQ75916.1"/>
    <property type="molecule type" value="Genomic_DNA"/>
</dbReference>
<dbReference type="PANTHER" id="PTHR43685:SF3">
    <property type="entry name" value="SLR2126 PROTEIN"/>
    <property type="match status" value="1"/>
</dbReference>
<dbReference type="PANTHER" id="PTHR43685">
    <property type="entry name" value="GLYCOSYLTRANSFERASE"/>
    <property type="match status" value="1"/>
</dbReference>
<organism evidence="2 3">
    <name type="scientific">Amycolatopsis rubida</name>
    <dbReference type="NCBI Taxonomy" id="112413"/>
    <lineage>
        <taxon>Bacteria</taxon>
        <taxon>Bacillati</taxon>
        <taxon>Actinomycetota</taxon>
        <taxon>Actinomycetes</taxon>
        <taxon>Pseudonocardiales</taxon>
        <taxon>Pseudonocardiaceae</taxon>
        <taxon>Amycolatopsis</taxon>
    </lineage>
</organism>
<dbReference type="Pfam" id="PF00535">
    <property type="entry name" value="Glycos_transf_2"/>
    <property type="match status" value="1"/>
</dbReference>
<sequence>MTTPLPAGFRLAIDPSVKQLSDGLLFGGSPARVLRLRKAGRTAWTRLADNPVETSAEGVLARLLTDAGFAHPLPPAKTADATVVIPVRDRAELLGRCLAGLDGRYPALVVDDGSADPAAIAAVASAHGAKLVRRDVNGGPGAARNTALEHVSTDLIAFLDSDCVPSPDWIDRLAGHFADPLAAAVAPRVRPLASGTWAGRYTRAASSLDLGAAAARVAPGTRLSYVPTAALLVRRTALDSVARDGAVFDPAMRVGEDVDLGWRLHDAGFRIRYDPSAHVGHHEPATWRALLGRRASYGTSAAPLALRRPAAMAPLVLHPWPTLTVAALLARRPLPAAAAFAGAVLSMARVLRQSEVPTHGVQRATATAVGQTWLGSGRYSTQFAAPLLAALLLPGGRKRWGRRAAIASLLAGPPLAAWLRQRPDLDLFRYTAGAVADDLAYGAGVWAGCLNHRTAVPLRPRVTWRPLRVDPKGKR</sequence>